<evidence type="ECO:0000256" key="1">
    <source>
        <dbReference type="ARBA" id="ARBA00022801"/>
    </source>
</evidence>
<dbReference type="InterPro" id="IPR041796">
    <property type="entry name" value="Mre11_N"/>
</dbReference>
<dbReference type="CDD" id="cd00840">
    <property type="entry name" value="MPP_Mre11_N"/>
    <property type="match status" value="1"/>
</dbReference>
<dbReference type="AlphaFoldDB" id="A0A0S7WKN9"/>
<feature type="domain" description="Calcineurin-like phosphoesterase" evidence="2">
    <location>
        <begin position="1"/>
        <end position="199"/>
    </location>
</feature>
<gene>
    <name evidence="3" type="ORF">AMJ40_01935</name>
</gene>
<dbReference type="PANTHER" id="PTHR30337">
    <property type="entry name" value="COMPONENT OF ATP-DEPENDENT DSDNA EXONUCLEASE"/>
    <property type="match status" value="1"/>
</dbReference>
<reference evidence="3 4" key="1">
    <citation type="journal article" date="2015" name="Microbiome">
        <title>Genomic resolution of linkages in carbon, nitrogen, and sulfur cycling among widespread estuary sediment bacteria.</title>
        <authorList>
            <person name="Baker B.J."/>
            <person name="Lazar C.S."/>
            <person name="Teske A.P."/>
            <person name="Dick G.J."/>
        </authorList>
    </citation>
    <scope>NUCLEOTIDE SEQUENCE [LARGE SCALE GENOMIC DNA]</scope>
    <source>
        <strain evidence="3">DG_26</strain>
    </source>
</reference>
<dbReference type="Proteomes" id="UP000051124">
    <property type="component" value="Unassembled WGS sequence"/>
</dbReference>
<evidence type="ECO:0000259" key="2">
    <source>
        <dbReference type="Pfam" id="PF00149"/>
    </source>
</evidence>
<dbReference type="Pfam" id="PF00149">
    <property type="entry name" value="Metallophos"/>
    <property type="match status" value="1"/>
</dbReference>
<dbReference type="Gene3D" id="3.60.21.10">
    <property type="match status" value="1"/>
</dbReference>
<dbReference type="EMBL" id="LIZT01000013">
    <property type="protein sequence ID" value="KPJ50743.1"/>
    <property type="molecule type" value="Genomic_DNA"/>
</dbReference>
<dbReference type="SUPFAM" id="SSF56300">
    <property type="entry name" value="Metallo-dependent phosphatases"/>
    <property type="match status" value="1"/>
</dbReference>
<accession>A0A0S7WKN9</accession>
<evidence type="ECO:0000313" key="3">
    <source>
        <dbReference type="EMBL" id="KPJ50743.1"/>
    </source>
</evidence>
<comment type="caution">
    <text evidence="3">The sequence shown here is derived from an EMBL/GenBank/DDBJ whole genome shotgun (WGS) entry which is preliminary data.</text>
</comment>
<evidence type="ECO:0000313" key="4">
    <source>
        <dbReference type="Proteomes" id="UP000051124"/>
    </source>
</evidence>
<dbReference type="InterPro" id="IPR004843">
    <property type="entry name" value="Calcineurin-like_PHP"/>
</dbReference>
<dbReference type="InterPro" id="IPR050535">
    <property type="entry name" value="DNA_Repair-Maintenance_Comp"/>
</dbReference>
<name>A0A0S7WKN9_UNCT6</name>
<keyword evidence="1" id="KW-0378">Hydrolase</keyword>
<protein>
    <recommendedName>
        <fullName evidence="2">Calcineurin-like phosphoesterase domain-containing protein</fullName>
    </recommendedName>
</protein>
<dbReference type="GO" id="GO:0016787">
    <property type="term" value="F:hydrolase activity"/>
    <property type="evidence" value="ECO:0007669"/>
    <property type="project" value="UniProtKB-KW"/>
</dbReference>
<dbReference type="InterPro" id="IPR029052">
    <property type="entry name" value="Metallo-depent_PP-like"/>
</dbReference>
<sequence length="373" mass="42427">MRFAHFSDTHLGYSSYRKLTADGYNQREEDVRDSFVRVIDKIIELKPDFCIHSGDLFDSPRPSNRNIALVLKEFHRLANSGIPTVVIAGNHETPKVKQLGHIFGILEFFPAIHSVYTGEYKVIRLNGVAIHAIPQCVSVEAFERELERLTPERDVEYNVLTVHAAIKGIPEFSRGDFNELFVDEKYFETFHWIALGHYHNHALVSPNAAYAGSTERFSFAEAAQPKGFVLVDLEKRAHTFVQIPVREMVEITIDPSRLSTTDLNTEIETLCETLSPEGKIVKFKIQGFEPSQVSLIDFRRFSVLTRDAVHSAIEVAPEDEETVSSSPAIQLSRLSDEFKAYLDRLLKLPENERRELQDLGLYYLSLVEEIGSD</sequence>
<proteinExistence type="predicted"/>
<organism evidence="3 4">
    <name type="scientific">candidate division TA06 bacterium DG_26</name>
    <dbReference type="NCBI Taxonomy" id="1703771"/>
    <lineage>
        <taxon>Bacteria</taxon>
        <taxon>Bacteria division TA06</taxon>
    </lineage>
</organism>